<feature type="transmembrane region" description="Helical" evidence="1">
    <location>
        <begin position="21"/>
        <end position="39"/>
    </location>
</feature>
<keyword evidence="1" id="KW-0472">Membrane</keyword>
<dbReference type="Proteomes" id="UP000051236">
    <property type="component" value="Unassembled WGS sequence"/>
</dbReference>
<reference evidence="2 3" key="1">
    <citation type="journal article" date="2015" name="Genome Announc.">
        <title>Expanding the biotechnology potential of lactobacilli through comparative genomics of 213 strains and associated genera.</title>
        <authorList>
            <person name="Sun Z."/>
            <person name="Harris H.M."/>
            <person name="McCann A."/>
            <person name="Guo C."/>
            <person name="Argimon S."/>
            <person name="Zhang W."/>
            <person name="Yang X."/>
            <person name="Jeffery I.B."/>
            <person name="Cooney J.C."/>
            <person name="Kagawa T.F."/>
            <person name="Liu W."/>
            <person name="Song Y."/>
            <person name="Salvetti E."/>
            <person name="Wrobel A."/>
            <person name="Rasinkangas P."/>
            <person name="Parkhill J."/>
            <person name="Rea M.C."/>
            <person name="O'Sullivan O."/>
            <person name="Ritari J."/>
            <person name="Douillard F.P."/>
            <person name="Paul Ross R."/>
            <person name="Yang R."/>
            <person name="Briner A.E."/>
            <person name="Felis G.E."/>
            <person name="de Vos W.M."/>
            <person name="Barrangou R."/>
            <person name="Klaenhammer T.R."/>
            <person name="Caufield P.W."/>
            <person name="Cui Y."/>
            <person name="Zhang H."/>
            <person name="O'Toole P.W."/>
        </authorList>
    </citation>
    <scope>NUCLEOTIDE SEQUENCE [LARGE SCALE GENOMIC DNA]</scope>
    <source>
        <strain evidence="2 3">DSM 18527</strain>
    </source>
</reference>
<dbReference type="OrthoDB" id="10007854at2"/>
<dbReference type="AlphaFoldDB" id="X0PT76"/>
<dbReference type="STRING" id="1423734.FC83_GL001226"/>
<organism evidence="2 3">
    <name type="scientific">Agrilactobacillus composti DSM 18527 = JCM 14202</name>
    <dbReference type="NCBI Taxonomy" id="1423734"/>
    <lineage>
        <taxon>Bacteria</taxon>
        <taxon>Bacillati</taxon>
        <taxon>Bacillota</taxon>
        <taxon>Bacilli</taxon>
        <taxon>Lactobacillales</taxon>
        <taxon>Lactobacillaceae</taxon>
        <taxon>Agrilactobacillus</taxon>
    </lineage>
</organism>
<comment type="caution">
    <text evidence="2">The sequence shown here is derived from an EMBL/GenBank/DDBJ whole genome shotgun (WGS) entry which is preliminary data.</text>
</comment>
<feature type="transmembrane region" description="Helical" evidence="1">
    <location>
        <begin position="255"/>
        <end position="276"/>
    </location>
</feature>
<name>X0PT76_9LACO</name>
<evidence type="ECO:0000313" key="3">
    <source>
        <dbReference type="Proteomes" id="UP000051236"/>
    </source>
</evidence>
<accession>X0PT76</accession>
<feature type="transmembrane region" description="Helical" evidence="1">
    <location>
        <begin position="207"/>
        <end position="226"/>
    </location>
</feature>
<proteinExistence type="predicted"/>
<dbReference type="PROSITE" id="PS51257">
    <property type="entry name" value="PROKAR_LIPOPROTEIN"/>
    <property type="match status" value="1"/>
</dbReference>
<feature type="transmembrane region" description="Helical" evidence="1">
    <location>
        <begin position="176"/>
        <end position="195"/>
    </location>
</feature>
<keyword evidence="3" id="KW-1185">Reference proteome</keyword>
<keyword evidence="1" id="KW-0812">Transmembrane</keyword>
<protein>
    <submittedName>
        <fullName evidence="2">Uncharacterized protein</fullName>
    </submittedName>
</protein>
<evidence type="ECO:0000313" key="2">
    <source>
        <dbReference type="EMBL" id="KRM35100.1"/>
    </source>
</evidence>
<dbReference type="RefSeq" id="WP_035453569.1">
    <property type="nucleotide sequence ID" value="NZ_AZGA01000016.1"/>
</dbReference>
<sequence length="282" mass="30587">MDTKAKHLQNTPQNHKGLLRFLTLLLAIAFSGCLISYTLGATVLNETFTQNIVDQPENKTAIAQTIRSAITQTGVQNGVPNQVAEGLLDDETVNRVVDQTVINVYQGKADPIPTSLIQSTIKTKINSLLPTSLGISLDGVIDALNQNVKQYLDSNVQGQATQVSQQMAMLQKTAKLTTIITAIISILLAVIMLILSRARLFGLQYIGWGILWTGVLNLIAYGVIALNDQMSLVATYGRDLQEVAQNWVKAANHNLLLTSSAVALVGVILVVVFGILKRRDKV</sequence>
<gene>
    <name evidence="2" type="ORF">FC83_GL001226</name>
</gene>
<dbReference type="eggNOG" id="ENOG50303NB">
    <property type="taxonomic scope" value="Bacteria"/>
</dbReference>
<evidence type="ECO:0000256" key="1">
    <source>
        <dbReference type="SAM" id="Phobius"/>
    </source>
</evidence>
<dbReference type="EMBL" id="AZGA01000016">
    <property type="protein sequence ID" value="KRM35100.1"/>
    <property type="molecule type" value="Genomic_DNA"/>
</dbReference>
<dbReference type="PATRIC" id="fig|1423734.3.peg.1239"/>
<keyword evidence="1" id="KW-1133">Transmembrane helix</keyword>